<dbReference type="EMBL" id="LPHD01000049">
    <property type="protein sequence ID" value="KWA83909.1"/>
    <property type="molecule type" value="Genomic_DNA"/>
</dbReference>
<accession>A0A119HFH1</accession>
<dbReference type="AlphaFoldDB" id="A0A119HFH1"/>
<sequence>MLEEWEFEYTDPDTGITIYGGYRQLKGKERAARLRWWHEDKSTFWGTRPPKTYRQIHEVSHRASARVALIRWAKNPEYPVQILRKPKLGYWD</sequence>
<comment type="caution">
    <text evidence="1">The sequence shown here is derived from an EMBL/GenBank/DDBJ whole genome shotgun (WGS) entry which is preliminary data.</text>
</comment>
<organism evidence="1 2">
    <name type="scientific">Burkholderia ubonensis</name>
    <dbReference type="NCBI Taxonomy" id="101571"/>
    <lineage>
        <taxon>Bacteria</taxon>
        <taxon>Pseudomonadati</taxon>
        <taxon>Pseudomonadota</taxon>
        <taxon>Betaproteobacteria</taxon>
        <taxon>Burkholderiales</taxon>
        <taxon>Burkholderiaceae</taxon>
        <taxon>Burkholderia</taxon>
        <taxon>Burkholderia cepacia complex</taxon>
    </lineage>
</organism>
<dbReference type="Proteomes" id="UP000060630">
    <property type="component" value="Unassembled WGS sequence"/>
</dbReference>
<reference evidence="1 2" key="1">
    <citation type="submission" date="2015-11" db="EMBL/GenBank/DDBJ databases">
        <title>Expanding the genomic diversity of Burkholderia species for the development of highly accurate diagnostics.</title>
        <authorList>
            <person name="Sahl J."/>
            <person name="Keim P."/>
            <person name="Wagner D."/>
        </authorList>
    </citation>
    <scope>NUCLEOTIDE SEQUENCE [LARGE SCALE GENOMIC DNA]</scope>
    <source>
        <strain evidence="1 2">MSMB2087WGS</strain>
    </source>
</reference>
<protein>
    <submittedName>
        <fullName evidence="1">Uncharacterized protein</fullName>
    </submittedName>
</protein>
<name>A0A119HFH1_9BURK</name>
<proteinExistence type="predicted"/>
<evidence type="ECO:0000313" key="2">
    <source>
        <dbReference type="Proteomes" id="UP000060630"/>
    </source>
</evidence>
<gene>
    <name evidence="1" type="ORF">WL29_21320</name>
</gene>
<evidence type="ECO:0000313" key="1">
    <source>
        <dbReference type="EMBL" id="KWA83909.1"/>
    </source>
</evidence>